<evidence type="ECO:0000313" key="2">
    <source>
        <dbReference type="EMBL" id="EKX33880.1"/>
    </source>
</evidence>
<evidence type="ECO:0000256" key="1">
    <source>
        <dbReference type="SAM" id="MobiDB-lite"/>
    </source>
</evidence>
<keyword evidence="4" id="KW-1185">Reference proteome</keyword>
<dbReference type="AlphaFoldDB" id="L1IDH7"/>
<dbReference type="GeneID" id="17290620"/>
<organism evidence="2">
    <name type="scientific">Guillardia theta (strain CCMP2712)</name>
    <name type="common">Cryptophyte</name>
    <dbReference type="NCBI Taxonomy" id="905079"/>
    <lineage>
        <taxon>Eukaryota</taxon>
        <taxon>Cryptophyceae</taxon>
        <taxon>Pyrenomonadales</taxon>
        <taxon>Geminigeraceae</taxon>
        <taxon>Guillardia</taxon>
    </lineage>
</organism>
<evidence type="ECO:0000313" key="3">
    <source>
        <dbReference type="EnsemblProtists" id="EKX33880"/>
    </source>
</evidence>
<dbReference type="EnsemblProtists" id="EKX33880">
    <property type="protein sequence ID" value="EKX33880"/>
    <property type="gene ID" value="GUITHDRAFT_166349"/>
</dbReference>
<gene>
    <name evidence="2" type="ORF">GUITHDRAFT_166349</name>
</gene>
<sequence length="217" mass="24471">MNEGSTKHQWGRDGKDHAQPAEAKKWDYGSMPDSPWAYQNHAMKSQGWDPDGKENKELLLGRFWNSSKDAQLLGDNFVPQQEYAKQIEAQHDELRTPDHDHFADWEANSTKNLKLLFGDSGTLAYHHNKNKETYEKNVWGLGDVATEPQDLVDKGLTFRSDIQRTGEPFTDAATPSRGWSGENMIDAQGNIIHGQNFPTQPTQPTPPTKLETLGVKV</sequence>
<dbReference type="PaxDb" id="55529-EKX33880"/>
<feature type="region of interest" description="Disordered" evidence="1">
    <location>
        <begin position="196"/>
        <end position="217"/>
    </location>
</feature>
<accession>L1IDH7</accession>
<dbReference type="EMBL" id="JH993126">
    <property type="protein sequence ID" value="EKX33880.1"/>
    <property type="molecule type" value="Genomic_DNA"/>
</dbReference>
<dbReference type="Proteomes" id="UP000011087">
    <property type="component" value="Unassembled WGS sequence"/>
</dbReference>
<feature type="region of interest" description="Disordered" evidence="1">
    <location>
        <begin position="1"/>
        <end position="30"/>
    </location>
</feature>
<proteinExistence type="predicted"/>
<protein>
    <submittedName>
        <fullName evidence="2 3">Uncharacterized protein</fullName>
    </submittedName>
</protein>
<evidence type="ECO:0000313" key="4">
    <source>
        <dbReference type="Proteomes" id="UP000011087"/>
    </source>
</evidence>
<reference evidence="3" key="3">
    <citation type="submission" date="2016-03" db="UniProtKB">
        <authorList>
            <consortium name="EnsemblProtists"/>
        </authorList>
    </citation>
    <scope>IDENTIFICATION</scope>
</reference>
<name>L1IDH7_GUITC</name>
<reference evidence="4" key="2">
    <citation type="submission" date="2012-11" db="EMBL/GenBank/DDBJ databases">
        <authorList>
            <person name="Kuo A."/>
            <person name="Curtis B.A."/>
            <person name="Tanifuji G."/>
            <person name="Burki F."/>
            <person name="Gruber A."/>
            <person name="Irimia M."/>
            <person name="Maruyama S."/>
            <person name="Arias M.C."/>
            <person name="Ball S.G."/>
            <person name="Gile G.H."/>
            <person name="Hirakawa Y."/>
            <person name="Hopkins J.F."/>
            <person name="Rensing S.A."/>
            <person name="Schmutz J."/>
            <person name="Symeonidi A."/>
            <person name="Elias M."/>
            <person name="Eveleigh R.J."/>
            <person name="Herman E.K."/>
            <person name="Klute M.J."/>
            <person name="Nakayama T."/>
            <person name="Obornik M."/>
            <person name="Reyes-Prieto A."/>
            <person name="Armbrust E.V."/>
            <person name="Aves S.J."/>
            <person name="Beiko R.G."/>
            <person name="Coutinho P."/>
            <person name="Dacks J.B."/>
            <person name="Durnford D.G."/>
            <person name="Fast N.M."/>
            <person name="Green B.R."/>
            <person name="Grisdale C."/>
            <person name="Hempe F."/>
            <person name="Henrissat B."/>
            <person name="Hoppner M.P."/>
            <person name="Ishida K.-I."/>
            <person name="Kim E."/>
            <person name="Koreny L."/>
            <person name="Kroth P.G."/>
            <person name="Liu Y."/>
            <person name="Malik S.-B."/>
            <person name="Maier U.G."/>
            <person name="McRose D."/>
            <person name="Mock T."/>
            <person name="Neilson J.A."/>
            <person name="Onodera N.T."/>
            <person name="Poole A.M."/>
            <person name="Pritham E.J."/>
            <person name="Richards T.A."/>
            <person name="Rocap G."/>
            <person name="Roy S.W."/>
            <person name="Sarai C."/>
            <person name="Schaack S."/>
            <person name="Shirato S."/>
            <person name="Slamovits C.H."/>
            <person name="Spencer D.F."/>
            <person name="Suzuki S."/>
            <person name="Worden A.Z."/>
            <person name="Zauner S."/>
            <person name="Barry K."/>
            <person name="Bell C."/>
            <person name="Bharti A.K."/>
            <person name="Crow J.A."/>
            <person name="Grimwood J."/>
            <person name="Kramer R."/>
            <person name="Lindquist E."/>
            <person name="Lucas S."/>
            <person name="Salamov A."/>
            <person name="McFadden G.I."/>
            <person name="Lane C.E."/>
            <person name="Keeling P.J."/>
            <person name="Gray M.W."/>
            <person name="Grigoriev I.V."/>
            <person name="Archibald J.M."/>
        </authorList>
    </citation>
    <scope>NUCLEOTIDE SEQUENCE</scope>
    <source>
        <strain evidence="4">CCMP2712</strain>
    </source>
</reference>
<dbReference type="RefSeq" id="XP_005820860.1">
    <property type="nucleotide sequence ID" value="XM_005820803.1"/>
</dbReference>
<dbReference type="HOGENOM" id="CLU_1274367_0_0_1"/>
<dbReference type="KEGG" id="gtt:GUITHDRAFT_166349"/>
<reference evidence="2 4" key="1">
    <citation type="journal article" date="2012" name="Nature">
        <title>Algal genomes reveal evolutionary mosaicism and the fate of nucleomorphs.</title>
        <authorList>
            <consortium name="DOE Joint Genome Institute"/>
            <person name="Curtis B.A."/>
            <person name="Tanifuji G."/>
            <person name="Burki F."/>
            <person name="Gruber A."/>
            <person name="Irimia M."/>
            <person name="Maruyama S."/>
            <person name="Arias M.C."/>
            <person name="Ball S.G."/>
            <person name="Gile G.H."/>
            <person name="Hirakawa Y."/>
            <person name="Hopkins J.F."/>
            <person name="Kuo A."/>
            <person name="Rensing S.A."/>
            <person name="Schmutz J."/>
            <person name="Symeonidi A."/>
            <person name="Elias M."/>
            <person name="Eveleigh R.J."/>
            <person name="Herman E.K."/>
            <person name="Klute M.J."/>
            <person name="Nakayama T."/>
            <person name="Obornik M."/>
            <person name="Reyes-Prieto A."/>
            <person name="Armbrust E.V."/>
            <person name="Aves S.J."/>
            <person name="Beiko R.G."/>
            <person name="Coutinho P."/>
            <person name="Dacks J.B."/>
            <person name="Durnford D.G."/>
            <person name="Fast N.M."/>
            <person name="Green B.R."/>
            <person name="Grisdale C.J."/>
            <person name="Hempel F."/>
            <person name="Henrissat B."/>
            <person name="Hoppner M.P."/>
            <person name="Ishida K."/>
            <person name="Kim E."/>
            <person name="Koreny L."/>
            <person name="Kroth P.G."/>
            <person name="Liu Y."/>
            <person name="Malik S.B."/>
            <person name="Maier U.G."/>
            <person name="McRose D."/>
            <person name="Mock T."/>
            <person name="Neilson J.A."/>
            <person name="Onodera N.T."/>
            <person name="Poole A.M."/>
            <person name="Pritham E.J."/>
            <person name="Richards T.A."/>
            <person name="Rocap G."/>
            <person name="Roy S.W."/>
            <person name="Sarai C."/>
            <person name="Schaack S."/>
            <person name="Shirato S."/>
            <person name="Slamovits C.H."/>
            <person name="Spencer D.F."/>
            <person name="Suzuki S."/>
            <person name="Worden A.Z."/>
            <person name="Zauner S."/>
            <person name="Barry K."/>
            <person name="Bell C."/>
            <person name="Bharti A.K."/>
            <person name="Crow J.A."/>
            <person name="Grimwood J."/>
            <person name="Kramer R."/>
            <person name="Lindquist E."/>
            <person name="Lucas S."/>
            <person name="Salamov A."/>
            <person name="McFadden G.I."/>
            <person name="Lane C.E."/>
            <person name="Keeling P.J."/>
            <person name="Gray M.W."/>
            <person name="Grigoriev I.V."/>
            <person name="Archibald J.M."/>
        </authorList>
    </citation>
    <scope>NUCLEOTIDE SEQUENCE</scope>
    <source>
        <strain evidence="2 4">CCMP2712</strain>
    </source>
</reference>
<feature type="compositionally biased region" description="Basic and acidic residues" evidence="1">
    <location>
        <begin position="10"/>
        <end position="27"/>
    </location>
</feature>